<dbReference type="AlphaFoldDB" id="Q8GGA3"/>
<accession>Q8GGA3</accession>
<protein>
    <submittedName>
        <fullName evidence="1">Uncharacterized protein</fullName>
    </submittedName>
</protein>
<evidence type="ECO:0000313" key="1">
    <source>
        <dbReference type="EMBL" id="AAO17334.1"/>
    </source>
</evidence>
<reference evidence="1" key="1">
    <citation type="journal article" date="2002" name="Microbiology">
        <title>The minimal mobile element.</title>
        <authorList>
            <person name="Saunders N.J."/>
            <person name="Snyder L.A."/>
        </authorList>
    </citation>
    <scope>NUCLEOTIDE SEQUENCE</scope>
</reference>
<dbReference type="EMBL" id="AF542177">
    <property type="protein sequence ID" value="AAO17334.1"/>
    <property type="molecule type" value="Genomic_DNA"/>
</dbReference>
<organism evidence="1">
    <name type="scientific">Neisseria lactamica</name>
    <dbReference type="NCBI Taxonomy" id="486"/>
    <lineage>
        <taxon>Bacteria</taxon>
        <taxon>Pseudomonadati</taxon>
        <taxon>Pseudomonadota</taxon>
        <taxon>Betaproteobacteria</taxon>
        <taxon>Neisseriales</taxon>
        <taxon>Neisseriaceae</taxon>
        <taxon>Neisseria</taxon>
    </lineage>
</organism>
<sequence length="63" mass="6818">MVRAVRRRSATAYCPEGWAGKTCGKISAEFRQMNGCFLKICADGRLVILSPSGCEPYGFAGKT</sequence>
<proteinExistence type="predicted"/>
<name>Q8GGA3_NEILA</name>